<feature type="compositionally biased region" description="Polar residues" evidence="1">
    <location>
        <begin position="31"/>
        <end position="48"/>
    </location>
</feature>
<sequence>YKQSQQPSRSDPTTATENRRPHQPANRRTGGLTNQPTGEQEASLTSQQENRRPHQPANRRTGGLTNQPTGEQEASPTSQQENRRSF</sequence>
<name>A0A9Q0D400_9TELE</name>
<feature type="compositionally biased region" description="Polar residues" evidence="1">
    <location>
        <begin position="1"/>
        <end position="16"/>
    </location>
</feature>
<organism evidence="2 3">
    <name type="scientific">Muraenolepis orangiensis</name>
    <name type="common">Patagonian moray cod</name>
    <dbReference type="NCBI Taxonomy" id="630683"/>
    <lineage>
        <taxon>Eukaryota</taxon>
        <taxon>Metazoa</taxon>
        <taxon>Chordata</taxon>
        <taxon>Craniata</taxon>
        <taxon>Vertebrata</taxon>
        <taxon>Euteleostomi</taxon>
        <taxon>Actinopterygii</taxon>
        <taxon>Neopterygii</taxon>
        <taxon>Teleostei</taxon>
        <taxon>Neoteleostei</taxon>
        <taxon>Acanthomorphata</taxon>
        <taxon>Zeiogadaria</taxon>
        <taxon>Gadariae</taxon>
        <taxon>Gadiformes</taxon>
        <taxon>Muraenolepidoidei</taxon>
        <taxon>Muraenolepididae</taxon>
        <taxon>Muraenolepis</taxon>
    </lineage>
</organism>
<keyword evidence="3" id="KW-1185">Reference proteome</keyword>
<proteinExistence type="predicted"/>
<dbReference type="Proteomes" id="UP001148018">
    <property type="component" value="Unassembled WGS sequence"/>
</dbReference>
<evidence type="ECO:0000256" key="1">
    <source>
        <dbReference type="SAM" id="MobiDB-lite"/>
    </source>
</evidence>
<reference evidence="2" key="1">
    <citation type="submission" date="2022-07" db="EMBL/GenBank/DDBJ databases">
        <title>Chromosome-level genome of Muraenolepis orangiensis.</title>
        <authorList>
            <person name="Kim J."/>
        </authorList>
    </citation>
    <scope>NUCLEOTIDE SEQUENCE</scope>
    <source>
        <strain evidence="2">KU_S4_2022</strain>
        <tissue evidence="2">Muscle</tissue>
    </source>
</reference>
<protein>
    <submittedName>
        <fullName evidence="2">Uncharacterized protein</fullName>
    </submittedName>
</protein>
<dbReference type="AlphaFoldDB" id="A0A9Q0D400"/>
<feature type="compositionally biased region" description="Polar residues" evidence="1">
    <location>
        <begin position="63"/>
        <end position="80"/>
    </location>
</feature>
<comment type="caution">
    <text evidence="2">The sequence shown here is derived from an EMBL/GenBank/DDBJ whole genome shotgun (WGS) entry which is preliminary data.</text>
</comment>
<feature type="region of interest" description="Disordered" evidence="1">
    <location>
        <begin position="1"/>
        <end position="86"/>
    </location>
</feature>
<evidence type="ECO:0000313" key="2">
    <source>
        <dbReference type="EMBL" id="KAJ3581212.1"/>
    </source>
</evidence>
<evidence type="ECO:0000313" key="3">
    <source>
        <dbReference type="Proteomes" id="UP001148018"/>
    </source>
</evidence>
<dbReference type="EMBL" id="JANIIK010003332">
    <property type="protein sequence ID" value="KAJ3581212.1"/>
    <property type="molecule type" value="Genomic_DNA"/>
</dbReference>
<feature type="non-terminal residue" evidence="2">
    <location>
        <position position="1"/>
    </location>
</feature>
<gene>
    <name evidence="2" type="ORF">NHX12_016912</name>
</gene>
<accession>A0A9Q0D400</accession>